<dbReference type="InterPro" id="IPR029044">
    <property type="entry name" value="Nucleotide-diphossugar_trans"/>
</dbReference>
<reference evidence="3" key="1">
    <citation type="journal article" date="2015" name="Nature">
        <title>Complex archaea that bridge the gap between prokaryotes and eukaryotes.</title>
        <authorList>
            <person name="Spang A."/>
            <person name="Saw J.H."/>
            <person name="Jorgensen S.L."/>
            <person name="Zaremba-Niedzwiedzka K."/>
            <person name="Martijn J."/>
            <person name="Lind A.E."/>
            <person name="van Eijk R."/>
            <person name="Schleper C."/>
            <person name="Guy L."/>
            <person name="Ettema T.J."/>
        </authorList>
    </citation>
    <scope>NUCLEOTIDE SEQUENCE</scope>
</reference>
<dbReference type="InterPro" id="IPR027791">
    <property type="entry name" value="Galactosyl_T_C"/>
</dbReference>
<evidence type="ECO:0000313" key="3">
    <source>
        <dbReference type="EMBL" id="KKL45920.1"/>
    </source>
</evidence>
<feature type="domain" description="Galactosyltransferase C-terminal" evidence="2">
    <location>
        <begin position="20"/>
        <end position="66"/>
    </location>
</feature>
<accession>A0A0F9ELZ1</accession>
<keyword evidence="1" id="KW-0808">Transferase</keyword>
<proteinExistence type="predicted"/>
<comment type="caution">
    <text evidence="3">The sequence shown here is derived from an EMBL/GenBank/DDBJ whole genome shotgun (WGS) entry which is preliminary data.</text>
</comment>
<organism evidence="3">
    <name type="scientific">marine sediment metagenome</name>
    <dbReference type="NCBI Taxonomy" id="412755"/>
    <lineage>
        <taxon>unclassified sequences</taxon>
        <taxon>metagenomes</taxon>
        <taxon>ecological metagenomes</taxon>
    </lineage>
</organism>
<dbReference type="GO" id="GO:0016740">
    <property type="term" value="F:transferase activity"/>
    <property type="evidence" value="ECO:0007669"/>
    <property type="project" value="UniProtKB-KW"/>
</dbReference>
<evidence type="ECO:0000259" key="2">
    <source>
        <dbReference type="Pfam" id="PF02709"/>
    </source>
</evidence>
<dbReference type="Gene3D" id="3.90.550.10">
    <property type="entry name" value="Spore Coat Polysaccharide Biosynthesis Protein SpsA, Chain A"/>
    <property type="match status" value="1"/>
</dbReference>
<gene>
    <name evidence="3" type="ORF">LCGC14_2350830</name>
</gene>
<dbReference type="SUPFAM" id="SSF53448">
    <property type="entry name" value="Nucleotide-diphospho-sugar transferases"/>
    <property type="match status" value="1"/>
</dbReference>
<evidence type="ECO:0000256" key="1">
    <source>
        <dbReference type="ARBA" id="ARBA00022679"/>
    </source>
</evidence>
<dbReference type="EMBL" id="LAZR01034217">
    <property type="protein sequence ID" value="KKL45920.1"/>
    <property type="molecule type" value="Genomic_DNA"/>
</dbReference>
<dbReference type="AlphaFoldDB" id="A0A0F9ELZ1"/>
<protein>
    <recommendedName>
        <fullName evidence="2">Galactosyltransferase C-terminal domain-containing protein</fullName>
    </recommendedName>
</protein>
<feature type="non-terminal residue" evidence="3">
    <location>
        <position position="132"/>
    </location>
</feature>
<dbReference type="Pfam" id="PF02709">
    <property type="entry name" value="Glyco_transf_7C"/>
    <property type="match status" value="1"/>
</dbReference>
<sequence>MHDALDNFDWMNKVATLRADFAMGGCQVFSRLWAMKVRGYDEAYVEWGADDTDFAHRAEKAGLTNVWIEREASFYHQWHPDFTTWADRKQIERNRERLKLVQEDDTYSIKRNPNGWGAKISEKKILSRTNDI</sequence>
<name>A0A0F9ELZ1_9ZZZZ</name>